<dbReference type="STRING" id="36646.A0A1V6UAK7"/>
<comment type="caution">
    <text evidence="2">The sequence shown here is derived from an EMBL/GenBank/DDBJ whole genome shotgun (WGS) entry which is preliminary data.</text>
</comment>
<proteinExistence type="predicted"/>
<dbReference type="EMBL" id="MDDG01000013">
    <property type="protein sequence ID" value="OQE35486.1"/>
    <property type="molecule type" value="Genomic_DNA"/>
</dbReference>
<evidence type="ECO:0000313" key="2">
    <source>
        <dbReference type="EMBL" id="OQE35486.1"/>
    </source>
</evidence>
<protein>
    <submittedName>
        <fullName evidence="2">Uncharacterized protein</fullName>
    </submittedName>
</protein>
<reference evidence="3" key="1">
    <citation type="journal article" date="2017" name="Nat. Microbiol.">
        <title>Global analysis of biosynthetic gene clusters reveals vast potential of secondary metabolite production in Penicillium species.</title>
        <authorList>
            <person name="Nielsen J.C."/>
            <person name="Grijseels S."/>
            <person name="Prigent S."/>
            <person name="Ji B."/>
            <person name="Dainat J."/>
            <person name="Nielsen K.F."/>
            <person name="Frisvad J.C."/>
            <person name="Workman M."/>
            <person name="Nielsen J."/>
        </authorList>
    </citation>
    <scope>NUCLEOTIDE SEQUENCE [LARGE SCALE GENOMIC DNA]</scope>
    <source>
        <strain evidence="3">IBT 31321</strain>
    </source>
</reference>
<feature type="compositionally biased region" description="Basic and acidic residues" evidence="1">
    <location>
        <begin position="64"/>
        <end position="76"/>
    </location>
</feature>
<keyword evidence="3" id="KW-1185">Reference proteome</keyword>
<dbReference type="AlphaFoldDB" id="A0A1V6UAK7"/>
<dbReference type="Proteomes" id="UP000191500">
    <property type="component" value="Unassembled WGS sequence"/>
</dbReference>
<evidence type="ECO:0000313" key="3">
    <source>
        <dbReference type="Proteomes" id="UP000191500"/>
    </source>
</evidence>
<feature type="region of interest" description="Disordered" evidence="1">
    <location>
        <begin position="52"/>
        <end position="86"/>
    </location>
</feature>
<accession>A0A1V6UAK7</accession>
<evidence type="ECO:0000256" key="1">
    <source>
        <dbReference type="SAM" id="MobiDB-lite"/>
    </source>
</evidence>
<name>A0A1V6UAK7_9EURO</name>
<organism evidence="2 3">
    <name type="scientific">Penicillium coprophilum</name>
    <dbReference type="NCBI Taxonomy" id="36646"/>
    <lineage>
        <taxon>Eukaryota</taxon>
        <taxon>Fungi</taxon>
        <taxon>Dikarya</taxon>
        <taxon>Ascomycota</taxon>
        <taxon>Pezizomycotina</taxon>
        <taxon>Eurotiomycetes</taxon>
        <taxon>Eurotiomycetidae</taxon>
        <taxon>Eurotiales</taxon>
        <taxon>Aspergillaceae</taxon>
        <taxon>Penicillium</taxon>
    </lineage>
</organism>
<gene>
    <name evidence="2" type="ORF">PENCOP_c013G04029</name>
</gene>
<sequence>MRQEERAQGVNAKQNWQTNSLIKHATNLPWELTEESTQKPYKASTYDAGRALLGIPSSYPPSYRSDENTKHNKEQSPRALHRPLDDDSWDNLWKHESLTGSGSDFDFDTAISYPRIEENKLSRKGIPLVSHYNYYSPPAASIASPYSTSIGSTYPTSLASTYLTTPNSSVQTSADKPAQVARALWPPNKLNNYLGLCKGAWKVQSGFRGFKFYSEPGPGCYTITSALRCVECAFEGPLPLDLSREHPKFEDNVRTHKASGVRYRFEFLAKSHVPYRRDAASHIAPDSPRGAFCCMLCCVAHGSMQIYEDLDIFMAHLAEQHWDIGRDTLAVLPGIRCVVSRVAPDSEEFDLNIPPDSRLS</sequence>